<dbReference type="Proteomes" id="UP000664940">
    <property type="component" value="Unassembled WGS sequence"/>
</dbReference>
<keyword evidence="1" id="KW-0812">Transmembrane</keyword>
<gene>
    <name evidence="2" type="ORF">HJG60_010047</name>
</gene>
<reference evidence="2 3" key="1">
    <citation type="journal article" date="2020" name="Nature">
        <title>Six reference-quality genomes reveal evolution of bat adaptations.</title>
        <authorList>
            <person name="Jebb D."/>
            <person name="Huang Z."/>
            <person name="Pippel M."/>
            <person name="Hughes G.M."/>
            <person name="Lavrichenko K."/>
            <person name="Devanna P."/>
            <person name="Winkler S."/>
            <person name="Jermiin L.S."/>
            <person name="Skirmuntt E.C."/>
            <person name="Katzourakis A."/>
            <person name="Burkitt-Gray L."/>
            <person name="Ray D.A."/>
            <person name="Sullivan K.A.M."/>
            <person name="Roscito J.G."/>
            <person name="Kirilenko B.M."/>
            <person name="Davalos L.M."/>
            <person name="Corthals A.P."/>
            <person name="Power M.L."/>
            <person name="Jones G."/>
            <person name="Ransome R.D."/>
            <person name="Dechmann D.K.N."/>
            <person name="Locatelli A.G."/>
            <person name="Puechmaille S.J."/>
            <person name="Fedrigo O."/>
            <person name="Jarvis E.D."/>
            <person name="Hiller M."/>
            <person name="Vernes S.C."/>
            <person name="Myers E.W."/>
            <person name="Teeling E.C."/>
        </authorList>
    </citation>
    <scope>NUCLEOTIDE SEQUENCE [LARGE SCALE GENOMIC DNA]</scope>
    <source>
        <strain evidence="2">Bat1K_MPI-CBG_1</strain>
    </source>
</reference>
<feature type="transmembrane region" description="Helical" evidence="1">
    <location>
        <begin position="63"/>
        <end position="90"/>
    </location>
</feature>
<feature type="transmembrane region" description="Helical" evidence="1">
    <location>
        <begin position="102"/>
        <end position="121"/>
    </location>
</feature>
<keyword evidence="1" id="KW-0472">Membrane</keyword>
<name>A0A834EJJ2_9CHIR</name>
<comment type="caution">
    <text evidence="2">The sequence shown here is derived from an EMBL/GenBank/DDBJ whole genome shotgun (WGS) entry which is preliminary data.</text>
</comment>
<dbReference type="EMBL" id="JABVXQ010000003">
    <property type="protein sequence ID" value="KAF6119561.1"/>
    <property type="molecule type" value="Genomic_DNA"/>
</dbReference>
<proteinExistence type="predicted"/>
<keyword evidence="1" id="KW-1133">Transmembrane helix</keyword>
<evidence type="ECO:0000256" key="1">
    <source>
        <dbReference type="SAM" id="Phobius"/>
    </source>
</evidence>
<protein>
    <submittedName>
        <fullName evidence="2">Uncharacterized protein</fullName>
    </submittedName>
</protein>
<feature type="transmembrane region" description="Helical" evidence="1">
    <location>
        <begin position="133"/>
        <end position="153"/>
    </location>
</feature>
<evidence type="ECO:0000313" key="2">
    <source>
        <dbReference type="EMBL" id="KAF6119561.1"/>
    </source>
</evidence>
<accession>A0A834EJJ2</accession>
<sequence length="329" mass="35843">MKDPTPCSSTTSCWRDAPQNGSRLARGAWRLLLLLLLSPGLVKCYVPPLGLQATMANMASHSLSVYLLGLSILWCSSLQLGGGLALILTWKLCMEVLIPIQQALWQPLIIAWAWGLQWLATLVHGTRLGILRLLQWEAGLVLLSVAQWAYYGLASFRHENSKALEKMLWAVLQQVTVSLLVRCLDKLWMALGWVAQATRCSGLQPLGWARLSGATSKDLDAVTAILPATTVPFSQRFPGPDPAALSRLMPASVILCLVGGDKDASKGKGGCSFGATEVPISTRFQIDRTSKMAFRSPSKQALAQQVKVTCVLIILLYIYAASLFVQILK</sequence>
<dbReference type="AlphaFoldDB" id="A0A834EJJ2"/>
<organism evidence="2 3">
    <name type="scientific">Phyllostomus discolor</name>
    <name type="common">pale spear-nosed bat</name>
    <dbReference type="NCBI Taxonomy" id="89673"/>
    <lineage>
        <taxon>Eukaryota</taxon>
        <taxon>Metazoa</taxon>
        <taxon>Chordata</taxon>
        <taxon>Craniata</taxon>
        <taxon>Vertebrata</taxon>
        <taxon>Euteleostomi</taxon>
        <taxon>Mammalia</taxon>
        <taxon>Eutheria</taxon>
        <taxon>Laurasiatheria</taxon>
        <taxon>Chiroptera</taxon>
        <taxon>Yangochiroptera</taxon>
        <taxon>Phyllostomidae</taxon>
        <taxon>Phyllostominae</taxon>
        <taxon>Phyllostomus</taxon>
    </lineage>
</organism>
<feature type="transmembrane region" description="Helical" evidence="1">
    <location>
        <begin position="308"/>
        <end position="328"/>
    </location>
</feature>
<evidence type="ECO:0000313" key="3">
    <source>
        <dbReference type="Proteomes" id="UP000664940"/>
    </source>
</evidence>
<feature type="transmembrane region" description="Helical" evidence="1">
    <location>
        <begin position="31"/>
        <end position="51"/>
    </location>
</feature>